<evidence type="ECO:0000259" key="1">
    <source>
        <dbReference type="Pfam" id="PF25053"/>
    </source>
</evidence>
<accession>A0A8H6KCV8</accession>
<evidence type="ECO:0000313" key="2">
    <source>
        <dbReference type="EMBL" id="KAF6829015.1"/>
    </source>
</evidence>
<protein>
    <recommendedName>
        <fullName evidence="1">DUF7791 domain-containing protein</fullName>
    </recommendedName>
</protein>
<name>A0A8H6KCV8_9PEZI</name>
<feature type="domain" description="DUF7791" evidence="1">
    <location>
        <begin position="178"/>
        <end position="312"/>
    </location>
</feature>
<dbReference type="EMBL" id="WIGM01000322">
    <property type="protein sequence ID" value="KAF6829015.1"/>
    <property type="molecule type" value="Genomic_DNA"/>
</dbReference>
<dbReference type="Pfam" id="PF25053">
    <property type="entry name" value="DUF7791"/>
    <property type="match status" value="1"/>
</dbReference>
<reference evidence="2" key="1">
    <citation type="journal article" date="2020" name="Phytopathology">
        <title>Genome Sequence Resources of Colletotrichum truncatum, C. plurivorum, C. musicola, and C. sojae: Four Species Pathogenic to Soybean (Glycine max).</title>
        <authorList>
            <person name="Rogerio F."/>
            <person name="Boufleur T.R."/>
            <person name="Ciampi-Guillardi M."/>
            <person name="Sukno S.A."/>
            <person name="Thon M.R."/>
            <person name="Massola Junior N.S."/>
            <person name="Baroncelli R."/>
        </authorList>
    </citation>
    <scope>NUCLEOTIDE SEQUENCE</scope>
    <source>
        <strain evidence="2">LFN0074</strain>
    </source>
</reference>
<comment type="caution">
    <text evidence="2">The sequence shown here is derived from an EMBL/GenBank/DDBJ whole genome shotgun (WGS) entry which is preliminary data.</text>
</comment>
<dbReference type="OrthoDB" id="443402at2759"/>
<dbReference type="Proteomes" id="UP000639643">
    <property type="component" value="Unassembled WGS sequence"/>
</dbReference>
<evidence type="ECO:0000313" key="3">
    <source>
        <dbReference type="Proteomes" id="UP000639643"/>
    </source>
</evidence>
<proteinExistence type="predicted"/>
<sequence length="618" mass="70947">MFGSELRPWGSVELEEAFLALAQSAGENDFKLCLFVDGLDEFDGDYDWLIHLFRKAISFPNVKACLLSRPWVVFKEAFQQEPSLRLQDLTYLDIVAYVSSSLTANYGYRILERREPEFAVDLKVNIAGKSAGVFLWVALVIRSLLACLSNHDRVEDLQRRLDELPADLEDFYQKMFDSIEPRYKELSSQLFRLAEVSRGILTALGLSFLDEENSKILKRKLQTPNMSLDAQQRLDRYAHSHRQLNARCKGFLEIPNTEYEFRVVTYLHRTVRDFLQRRDIKEAIEDNSLGFDPNLPLLCSTILVAKSWEERSSLWTSLAHLGKDALDYAAAVDSSAVLDPLLLYELERTMTQHHQQSELAFGEQFRGHSAWYAACAHGAVRPETFLELVACYPFNCFINLRMKEGQEIFADQKEMLYKVVTKYQDYASFQEPTSVGSWEPVPDAKLVRNLLQSGADPNQIAEGRTIWYHVLQNCIAVSRKRPEGKVVNTAQHEVGDRLQHWARIIEFFIEAGSDPLMNRNSFQSTCVREAFGLLAPEEARRLKKKLSRSHRIWAATGKLISTSPSSAVALDRAISMPVLNSPSRVRRELWYPAFWPFSKNVSDFKKERLGILNRKHET</sequence>
<gene>
    <name evidence="2" type="ORF">CMUS01_08344</name>
</gene>
<dbReference type="InterPro" id="IPR056693">
    <property type="entry name" value="DUF7791"/>
</dbReference>
<dbReference type="PANTHER" id="PTHR10039">
    <property type="entry name" value="AMELOGENIN"/>
    <property type="match status" value="1"/>
</dbReference>
<dbReference type="PANTHER" id="PTHR10039:SF5">
    <property type="entry name" value="NACHT DOMAIN-CONTAINING PROTEIN"/>
    <property type="match status" value="1"/>
</dbReference>
<organism evidence="2 3">
    <name type="scientific">Colletotrichum musicola</name>
    <dbReference type="NCBI Taxonomy" id="2175873"/>
    <lineage>
        <taxon>Eukaryota</taxon>
        <taxon>Fungi</taxon>
        <taxon>Dikarya</taxon>
        <taxon>Ascomycota</taxon>
        <taxon>Pezizomycotina</taxon>
        <taxon>Sordariomycetes</taxon>
        <taxon>Hypocreomycetidae</taxon>
        <taxon>Glomerellales</taxon>
        <taxon>Glomerellaceae</taxon>
        <taxon>Colletotrichum</taxon>
        <taxon>Colletotrichum orchidearum species complex</taxon>
    </lineage>
</organism>
<keyword evidence="3" id="KW-1185">Reference proteome</keyword>
<dbReference type="AlphaFoldDB" id="A0A8H6KCV8"/>